<feature type="region of interest" description="Disordered" evidence="1">
    <location>
        <begin position="169"/>
        <end position="199"/>
    </location>
</feature>
<name>A0A915HJ84_ROMCU</name>
<organism evidence="2 3">
    <name type="scientific">Romanomermis culicivorax</name>
    <name type="common">Nematode worm</name>
    <dbReference type="NCBI Taxonomy" id="13658"/>
    <lineage>
        <taxon>Eukaryota</taxon>
        <taxon>Metazoa</taxon>
        <taxon>Ecdysozoa</taxon>
        <taxon>Nematoda</taxon>
        <taxon>Enoplea</taxon>
        <taxon>Dorylaimia</taxon>
        <taxon>Mermithida</taxon>
        <taxon>Mermithoidea</taxon>
        <taxon>Mermithidae</taxon>
        <taxon>Romanomermis</taxon>
    </lineage>
</organism>
<dbReference type="WBParaSite" id="nRc.2.0.1.t01713-RA">
    <property type="protein sequence ID" value="nRc.2.0.1.t01713-RA"/>
    <property type="gene ID" value="nRc.2.0.1.g01713"/>
</dbReference>
<dbReference type="AlphaFoldDB" id="A0A915HJ84"/>
<sequence length="277" mass="31379">MVKTPNKKKVNDEDEGTNCNLDLYDFLASRSVGTRKETKDIKDGRLPQGVDQLSNSIHEQNAVLQEHYKSKVSCEIVLVLQESNQGSRTPTQEVIIADNPITHTPATGSEGTMQGERLMEISKPEGKRQTKLNVLMNIVRIMKERIETLEGKVEKDHFGKEAIELAKKIQSTNKEEEPTSKEPDVEVLSKARSKEDDVAETNTLPALAIYAKASGQGVEEITNQEKFSRVMKEKWRIKQHQLNKQENEEELQRVIGHLYLPFSAERNAIDTRLSNKT</sequence>
<evidence type="ECO:0000313" key="3">
    <source>
        <dbReference type="WBParaSite" id="nRc.2.0.1.t01713-RA"/>
    </source>
</evidence>
<keyword evidence="2" id="KW-1185">Reference proteome</keyword>
<reference evidence="3" key="1">
    <citation type="submission" date="2022-11" db="UniProtKB">
        <authorList>
            <consortium name="WormBaseParasite"/>
        </authorList>
    </citation>
    <scope>IDENTIFICATION</scope>
</reference>
<feature type="compositionally biased region" description="Basic and acidic residues" evidence="1">
    <location>
        <begin position="169"/>
        <end position="196"/>
    </location>
</feature>
<proteinExistence type="predicted"/>
<evidence type="ECO:0000313" key="2">
    <source>
        <dbReference type="Proteomes" id="UP000887565"/>
    </source>
</evidence>
<protein>
    <submittedName>
        <fullName evidence="3">Uncharacterized protein</fullName>
    </submittedName>
</protein>
<evidence type="ECO:0000256" key="1">
    <source>
        <dbReference type="SAM" id="MobiDB-lite"/>
    </source>
</evidence>
<accession>A0A915HJ84</accession>
<dbReference type="Proteomes" id="UP000887565">
    <property type="component" value="Unplaced"/>
</dbReference>